<sequence>MLKQIEPLDISVISKGISDPAKDSMEHTISTMLGLLPSDQFSITIRVSKHPLRRLLVSSIITAYTLWNAEYRISLTRNLEISTENSKNMSNCQDQRELSNEDKESEEDRDTAMSIEDLESRGPQVFSGFVAGGVKLYSTVAVEVV</sequence>
<evidence type="ECO:0000313" key="4">
    <source>
        <dbReference type="Proteomes" id="UP000811609"/>
    </source>
</evidence>
<accession>A0A8T1QQQ0</accession>
<feature type="compositionally biased region" description="Polar residues" evidence="1">
    <location>
        <begin position="84"/>
        <end position="93"/>
    </location>
</feature>
<keyword evidence="4" id="KW-1185">Reference proteome</keyword>
<feature type="region of interest" description="Disordered" evidence="1">
    <location>
        <begin position="84"/>
        <end position="112"/>
    </location>
</feature>
<dbReference type="InterPro" id="IPR008479">
    <property type="entry name" value="DUF760"/>
</dbReference>
<evidence type="ECO:0000313" key="3">
    <source>
        <dbReference type="EMBL" id="KAG6715947.1"/>
    </source>
</evidence>
<dbReference type="Proteomes" id="UP000811246">
    <property type="component" value="Chromosome 4"/>
</dbReference>
<evidence type="ECO:0000256" key="1">
    <source>
        <dbReference type="SAM" id="MobiDB-lite"/>
    </source>
</evidence>
<evidence type="ECO:0000313" key="2">
    <source>
        <dbReference type="EMBL" id="KAG6656434.1"/>
    </source>
</evidence>
<name>A0A8T1QQQ0_CARIL</name>
<reference evidence="2" key="1">
    <citation type="submission" date="2020-12" db="EMBL/GenBank/DDBJ databases">
        <title>WGS assembly of Carya illinoinensis cv. Pawnee.</title>
        <authorList>
            <person name="Platts A."/>
            <person name="Shu S."/>
            <person name="Wright S."/>
            <person name="Barry K."/>
            <person name="Edger P."/>
            <person name="Pires J.C."/>
            <person name="Schmutz J."/>
        </authorList>
    </citation>
    <scope>NUCLEOTIDE SEQUENCE</scope>
    <source>
        <tissue evidence="2">Leaf</tissue>
    </source>
</reference>
<dbReference type="OrthoDB" id="4115at2759"/>
<dbReference type="EMBL" id="CM031828">
    <property type="protein sequence ID" value="KAG6715947.1"/>
    <property type="molecule type" value="Genomic_DNA"/>
</dbReference>
<dbReference type="Pfam" id="PF05542">
    <property type="entry name" value="DUF760"/>
    <property type="match status" value="1"/>
</dbReference>
<dbReference type="EMBL" id="CM031812">
    <property type="protein sequence ID" value="KAG6656434.1"/>
    <property type="molecule type" value="Genomic_DNA"/>
</dbReference>
<dbReference type="PANTHER" id="PTHR33598:SF10">
    <property type="entry name" value="SEED MATURATION-LIKE PROTEIN"/>
    <property type="match status" value="1"/>
</dbReference>
<comment type="caution">
    <text evidence="2">The sequence shown here is derived from an EMBL/GenBank/DDBJ whole genome shotgun (WGS) entry which is preliminary data.</text>
</comment>
<proteinExistence type="predicted"/>
<dbReference type="AlphaFoldDB" id="A0A8T1QQQ0"/>
<reference evidence="3" key="2">
    <citation type="submission" date="2021-01" db="EMBL/GenBank/DDBJ databases">
        <authorList>
            <person name="Lovell J.T."/>
            <person name="Bentley N."/>
            <person name="Bhattarai G."/>
            <person name="Jenkins J.W."/>
            <person name="Sreedasyam A."/>
            <person name="Alarcon Y."/>
            <person name="Bock C."/>
            <person name="Boston L."/>
            <person name="Carlson J."/>
            <person name="Cervantes K."/>
            <person name="Clermont K."/>
            <person name="Krom N."/>
            <person name="Kubenka K."/>
            <person name="Mamidi S."/>
            <person name="Mattison C."/>
            <person name="Monteros M."/>
            <person name="Pisani C."/>
            <person name="Plott C."/>
            <person name="Rajasekar S."/>
            <person name="Rhein H.S."/>
            <person name="Rohla C."/>
            <person name="Song M."/>
            <person name="Hilaire R.S."/>
            <person name="Shu S."/>
            <person name="Wells L."/>
            <person name="Wang X."/>
            <person name="Webber J."/>
            <person name="Heerema R.J."/>
            <person name="Klein P."/>
            <person name="Conner P."/>
            <person name="Grauke L."/>
            <person name="Grimwood J."/>
            <person name="Schmutz J."/>
            <person name="Randall J.J."/>
        </authorList>
    </citation>
    <scope>NUCLEOTIDE SEQUENCE</scope>
    <source>
        <tissue evidence="3">Leaf</tissue>
    </source>
</reference>
<organism evidence="2 4">
    <name type="scientific">Carya illinoinensis</name>
    <name type="common">Pecan</name>
    <dbReference type="NCBI Taxonomy" id="32201"/>
    <lineage>
        <taxon>Eukaryota</taxon>
        <taxon>Viridiplantae</taxon>
        <taxon>Streptophyta</taxon>
        <taxon>Embryophyta</taxon>
        <taxon>Tracheophyta</taxon>
        <taxon>Spermatophyta</taxon>
        <taxon>Magnoliopsida</taxon>
        <taxon>eudicotyledons</taxon>
        <taxon>Gunneridae</taxon>
        <taxon>Pentapetalae</taxon>
        <taxon>rosids</taxon>
        <taxon>fabids</taxon>
        <taxon>Fagales</taxon>
        <taxon>Juglandaceae</taxon>
        <taxon>Carya</taxon>
    </lineage>
</organism>
<dbReference type="PANTHER" id="PTHR33598">
    <property type="entry name" value="OS02G0833400 PROTEIN"/>
    <property type="match status" value="1"/>
</dbReference>
<protein>
    <submittedName>
        <fullName evidence="2">Uncharacterized protein</fullName>
    </submittedName>
</protein>
<gene>
    <name evidence="2" type="ORF">CIPAW_04G022000</name>
    <name evidence="3" type="ORF">I3842_04G022100</name>
</gene>
<dbReference type="Proteomes" id="UP000811609">
    <property type="component" value="Chromosome 4"/>
</dbReference>